<feature type="compositionally biased region" description="Polar residues" evidence="1">
    <location>
        <begin position="325"/>
        <end position="339"/>
    </location>
</feature>
<dbReference type="EMBL" id="MN740417">
    <property type="protein sequence ID" value="QHU05646.1"/>
    <property type="molecule type" value="Genomic_DNA"/>
</dbReference>
<accession>A0A6C0JLJ4</accession>
<sequence>MAVVVTKADTTNIKENKQKELDKLKSLEDGIIKNIKKSGQNNKSILLSMLINYVMCYNDYDISIAELKKNKGEGFEKYTRLYLLQLLNYYKINETLDDKSVVFSQLKLMLLTFFHTKISPIISVVNGSIRRIQTGEQRNKPPIVAPIPVPAVGAGGPPPVGPPGVPVPAPTPAPAPTPQVGPAPVGTGGPQPPAVPPAVPIKPPPAEGENPPPAEGEKPAVPIKPPPAEGEKPAAPLAPEAPTPEGKGGKGGKGAPTPEGKGGKGGPTPEGKGGKGGPPQNPTPSRNAIRGVGTGGIGTGVIPLAPGILGVELDTERRGGHKSLTDLSKSISSNFKQSP</sequence>
<feature type="compositionally biased region" description="Pro residues" evidence="1">
    <location>
        <begin position="190"/>
        <end position="214"/>
    </location>
</feature>
<feature type="region of interest" description="Disordered" evidence="1">
    <location>
        <begin position="316"/>
        <end position="339"/>
    </location>
</feature>
<protein>
    <submittedName>
        <fullName evidence="2">Uncharacterized protein</fullName>
    </submittedName>
</protein>
<organism evidence="2">
    <name type="scientific">viral metagenome</name>
    <dbReference type="NCBI Taxonomy" id="1070528"/>
    <lineage>
        <taxon>unclassified sequences</taxon>
        <taxon>metagenomes</taxon>
        <taxon>organismal metagenomes</taxon>
    </lineage>
</organism>
<feature type="compositionally biased region" description="Low complexity" evidence="1">
    <location>
        <begin position="233"/>
        <end position="245"/>
    </location>
</feature>
<feature type="region of interest" description="Disordered" evidence="1">
    <location>
        <begin position="155"/>
        <end position="301"/>
    </location>
</feature>
<evidence type="ECO:0000313" key="2">
    <source>
        <dbReference type="EMBL" id="QHU05646.1"/>
    </source>
</evidence>
<reference evidence="2" key="1">
    <citation type="journal article" date="2020" name="Nature">
        <title>Giant virus diversity and host interactions through global metagenomics.</title>
        <authorList>
            <person name="Schulz F."/>
            <person name="Roux S."/>
            <person name="Paez-Espino D."/>
            <person name="Jungbluth S."/>
            <person name="Walsh D.A."/>
            <person name="Denef V.J."/>
            <person name="McMahon K.D."/>
            <person name="Konstantinidis K.T."/>
            <person name="Eloe-Fadrosh E.A."/>
            <person name="Kyrpides N.C."/>
            <person name="Woyke T."/>
        </authorList>
    </citation>
    <scope>NUCLEOTIDE SEQUENCE</scope>
    <source>
        <strain evidence="2">GVMAG-M-3300027736-24</strain>
    </source>
</reference>
<name>A0A6C0JLJ4_9ZZZZ</name>
<dbReference type="AlphaFoldDB" id="A0A6C0JLJ4"/>
<evidence type="ECO:0000256" key="1">
    <source>
        <dbReference type="SAM" id="MobiDB-lite"/>
    </source>
</evidence>
<proteinExistence type="predicted"/>
<feature type="compositionally biased region" description="Pro residues" evidence="1">
    <location>
        <begin position="156"/>
        <end position="181"/>
    </location>
</feature>